<reference evidence="1 2" key="1">
    <citation type="submission" date="2019-03" db="EMBL/GenBank/DDBJ databases">
        <title>An improved genome assembly of the fluke Schistosoma japonicum.</title>
        <authorList>
            <person name="Hu W."/>
            <person name="Luo F."/>
            <person name="Yin M."/>
            <person name="Mo X."/>
            <person name="Sun C."/>
            <person name="Wu Q."/>
            <person name="Zhu B."/>
            <person name="Xiang M."/>
            <person name="Wang J."/>
            <person name="Wang Y."/>
            <person name="Zhang T."/>
            <person name="Xu B."/>
            <person name="Zheng H."/>
            <person name="Feng Z."/>
        </authorList>
    </citation>
    <scope>NUCLEOTIDE SEQUENCE [LARGE SCALE GENOMIC DNA]</scope>
    <source>
        <strain evidence="1">HuSjv2</strain>
        <tissue evidence="1">Worms</tissue>
    </source>
</reference>
<dbReference type="OrthoDB" id="6285410at2759"/>
<comment type="caution">
    <text evidence="1">The sequence shown here is derived from an EMBL/GenBank/DDBJ whole genome shotgun (WGS) entry which is preliminary data.</text>
</comment>
<evidence type="ECO:0000313" key="2">
    <source>
        <dbReference type="Proteomes" id="UP000311919"/>
    </source>
</evidence>
<organism evidence="1 2">
    <name type="scientific">Schistosoma japonicum</name>
    <name type="common">Blood fluke</name>
    <dbReference type="NCBI Taxonomy" id="6182"/>
    <lineage>
        <taxon>Eukaryota</taxon>
        <taxon>Metazoa</taxon>
        <taxon>Spiralia</taxon>
        <taxon>Lophotrochozoa</taxon>
        <taxon>Platyhelminthes</taxon>
        <taxon>Trematoda</taxon>
        <taxon>Digenea</taxon>
        <taxon>Strigeidida</taxon>
        <taxon>Schistosomatoidea</taxon>
        <taxon>Schistosomatidae</taxon>
        <taxon>Schistosoma</taxon>
    </lineage>
</organism>
<protein>
    <submittedName>
        <fullName evidence="1">Uncharacterized protein</fullName>
    </submittedName>
</protein>
<dbReference type="Proteomes" id="UP000311919">
    <property type="component" value="Unassembled WGS sequence"/>
</dbReference>
<name>A0A4Z2DAY2_SCHJA</name>
<evidence type="ECO:0000313" key="1">
    <source>
        <dbReference type="EMBL" id="TNN13634.1"/>
    </source>
</evidence>
<keyword evidence="2" id="KW-1185">Reference proteome</keyword>
<accession>A0A4Z2DAY2</accession>
<dbReference type="EMBL" id="SKCS01000186">
    <property type="protein sequence ID" value="TNN13634.1"/>
    <property type="molecule type" value="Genomic_DNA"/>
</dbReference>
<sequence length="108" mass="12461">MKSQLSMETVEAVSIGRKLSIIGDELDQELMNITKRSIIITCLRQQTITDQISIAIMNHSHEQEVKYIRITINELVTMDSMSLIFFNLAESEVYHLYASSSMIWEHII</sequence>
<dbReference type="AlphaFoldDB" id="A0A4Z2DAY2"/>
<proteinExistence type="predicted"/>
<gene>
    <name evidence="1" type="ORF">EWB00_002716</name>
</gene>